<dbReference type="PANTHER" id="PTHR30616">
    <property type="entry name" value="UNCHARACTERIZED PROTEIN YFIH"/>
    <property type="match status" value="1"/>
</dbReference>
<comment type="catalytic activity">
    <reaction evidence="8">
        <text>adenosine + H2O + H(+) = inosine + NH4(+)</text>
        <dbReference type="Rhea" id="RHEA:24408"/>
        <dbReference type="ChEBI" id="CHEBI:15377"/>
        <dbReference type="ChEBI" id="CHEBI:15378"/>
        <dbReference type="ChEBI" id="CHEBI:16335"/>
        <dbReference type="ChEBI" id="CHEBI:17596"/>
        <dbReference type="ChEBI" id="CHEBI:28938"/>
        <dbReference type="EC" id="3.5.4.4"/>
    </reaction>
    <physiologicalReaction direction="left-to-right" evidence="8">
        <dbReference type="Rhea" id="RHEA:24409"/>
    </physiologicalReaction>
</comment>
<evidence type="ECO:0000256" key="4">
    <source>
        <dbReference type="ARBA" id="ARBA00022679"/>
    </source>
</evidence>
<evidence type="ECO:0000313" key="12">
    <source>
        <dbReference type="EMBL" id="SOB71586.1"/>
    </source>
</evidence>
<dbReference type="Pfam" id="PF02578">
    <property type="entry name" value="Cu-oxidase_4"/>
    <property type="match status" value="1"/>
</dbReference>
<keyword evidence="4" id="KW-0808">Transferase</keyword>
<dbReference type="PANTHER" id="PTHR30616:SF2">
    <property type="entry name" value="PURINE NUCLEOSIDE PHOSPHORYLASE LACC1"/>
    <property type="match status" value="1"/>
</dbReference>
<evidence type="ECO:0000256" key="10">
    <source>
        <dbReference type="ARBA" id="ARBA00049893"/>
    </source>
</evidence>
<dbReference type="Proteomes" id="UP000217549">
    <property type="component" value="Chromosome I"/>
</dbReference>
<evidence type="ECO:0000256" key="11">
    <source>
        <dbReference type="RuleBase" id="RU361274"/>
    </source>
</evidence>
<dbReference type="Gene3D" id="3.60.140.10">
    <property type="entry name" value="CNF1/YfiH-like putative cysteine hydrolases"/>
    <property type="match status" value="1"/>
</dbReference>
<dbReference type="CDD" id="cd16833">
    <property type="entry name" value="YfiH"/>
    <property type="match status" value="1"/>
</dbReference>
<dbReference type="SUPFAM" id="SSF64438">
    <property type="entry name" value="CNF1/YfiH-like putative cysteine hydrolases"/>
    <property type="match status" value="1"/>
</dbReference>
<dbReference type="RefSeq" id="WP_096239433.1">
    <property type="nucleotide sequence ID" value="NZ_LT907978.1"/>
</dbReference>
<evidence type="ECO:0000313" key="13">
    <source>
        <dbReference type="Proteomes" id="UP000217549"/>
    </source>
</evidence>
<keyword evidence="7" id="KW-0862">Zinc</keyword>
<gene>
    <name evidence="12" type="ORF">EHLA_0848</name>
</gene>
<dbReference type="GO" id="GO:0017061">
    <property type="term" value="F:S-methyl-5-thioadenosine phosphorylase activity"/>
    <property type="evidence" value="ECO:0007669"/>
    <property type="project" value="UniProtKB-EC"/>
</dbReference>
<evidence type="ECO:0000256" key="7">
    <source>
        <dbReference type="ARBA" id="ARBA00022833"/>
    </source>
</evidence>
<comment type="catalytic activity">
    <reaction evidence="1">
        <text>inosine + phosphate = alpha-D-ribose 1-phosphate + hypoxanthine</text>
        <dbReference type="Rhea" id="RHEA:27646"/>
        <dbReference type="ChEBI" id="CHEBI:17368"/>
        <dbReference type="ChEBI" id="CHEBI:17596"/>
        <dbReference type="ChEBI" id="CHEBI:43474"/>
        <dbReference type="ChEBI" id="CHEBI:57720"/>
        <dbReference type="EC" id="2.4.2.1"/>
    </reaction>
    <physiologicalReaction direction="left-to-right" evidence="1">
        <dbReference type="Rhea" id="RHEA:27647"/>
    </physiologicalReaction>
</comment>
<sequence length="278" mass="30809">MKFVYANENHSTMINEKNGVVFLTFPKLVKAGVCHGFSTRIGGVSEGYLSSMNLSFTRGDDPQKVQENFQRIGEAIGFNAADLVLSSQIHETRIRKVTAKDKGDGIIRETVPGIDALITDEKGIPLYTSYADCVPLLFYDPEHHVAGMAHSGWRGTVKKIGAKFVAYMQNEYGSKPENIIAAIGPSICRNCYEVGEEVADAFKKVFLPEEIPLIMDDKGNGKYQLDLWKVNELILTQAGIRKENLDITDICTCCNSDKLFSHRASHGKRGNMGCFMCL</sequence>
<accession>A0A285PR06</accession>
<evidence type="ECO:0000256" key="8">
    <source>
        <dbReference type="ARBA" id="ARBA00047989"/>
    </source>
</evidence>
<dbReference type="KEGG" id="ehl:EHLA_0848"/>
<reference evidence="13" key="1">
    <citation type="submission" date="2017-09" db="EMBL/GenBank/DDBJ databases">
        <authorList>
            <person name="Shetty A S."/>
        </authorList>
    </citation>
    <scope>NUCLEOTIDE SEQUENCE [LARGE SCALE GENOMIC DNA]</scope>
</reference>
<comment type="catalytic activity">
    <reaction evidence="10">
        <text>S-methyl-5'-thioadenosine + phosphate = 5-(methylsulfanyl)-alpha-D-ribose 1-phosphate + adenine</text>
        <dbReference type="Rhea" id="RHEA:11852"/>
        <dbReference type="ChEBI" id="CHEBI:16708"/>
        <dbReference type="ChEBI" id="CHEBI:17509"/>
        <dbReference type="ChEBI" id="CHEBI:43474"/>
        <dbReference type="ChEBI" id="CHEBI:58533"/>
        <dbReference type="EC" id="2.4.2.28"/>
    </reaction>
    <physiologicalReaction direction="left-to-right" evidence="10">
        <dbReference type="Rhea" id="RHEA:11853"/>
    </physiologicalReaction>
</comment>
<dbReference type="STRING" id="39488.ERS852450_02922"/>
<evidence type="ECO:0000256" key="9">
    <source>
        <dbReference type="ARBA" id="ARBA00048968"/>
    </source>
</evidence>
<organism evidence="12 13">
    <name type="scientific">Anaerobutyricum hallii</name>
    <dbReference type="NCBI Taxonomy" id="39488"/>
    <lineage>
        <taxon>Bacteria</taxon>
        <taxon>Bacillati</taxon>
        <taxon>Bacillota</taxon>
        <taxon>Clostridia</taxon>
        <taxon>Lachnospirales</taxon>
        <taxon>Lachnospiraceae</taxon>
        <taxon>Anaerobutyricum</taxon>
    </lineage>
</organism>
<dbReference type="InterPro" id="IPR011324">
    <property type="entry name" value="Cytotoxic_necrot_fac-like_cat"/>
</dbReference>
<keyword evidence="6" id="KW-0378">Hydrolase</keyword>
<evidence type="ECO:0000256" key="3">
    <source>
        <dbReference type="ARBA" id="ARBA00007353"/>
    </source>
</evidence>
<dbReference type="EMBL" id="LT907978">
    <property type="protein sequence ID" value="SOB71586.1"/>
    <property type="molecule type" value="Genomic_DNA"/>
</dbReference>
<keyword evidence="5" id="KW-0479">Metal-binding</keyword>
<keyword evidence="13" id="KW-1185">Reference proteome</keyword>
<comment type="catalytic activity">
    <reaction evidence="9">
        <text>adenosine + phosphate = alpha-D-ribose 1-phosphate + adenine</text>
        <dbReference type="Rhea" id="RHEA:27642"/>
        <dbReference type="ChEBI" id="CHEBI:16335"/>
        <dbReference type="ChEBI" id="CHEBI:16708"/>
        <dbReference type="ChEBI" id="CHEBI:43474"/>
        <dbReference type="ChEBI" id="CHEBI:57720"/>
        <dbReference type="EC" id="2.4.2.1"/>
    </reaction>
    <physiologicalReaction direction="left-to-right" evidence="9">
        <dbReference type="Rhea" id="RHEA:27643"/>
    </physiologicalReaction>
</comment>
<evidence type="ECO:0000256" key="1">
    <source>
        <dbReference type="ARBA" id="ARBA00000553"/>
    </source>
</evidence>
<name>A0A285PR06_9FIRM</name>
<protein>
    <recommendedName>
        <fullName evidence="11">Purine nucleoside phosphorylase</fullName>
    </recommendedName>
</protein>
<dbReference type="GO" id="GO:0016787">
    <property type="term" value="F:hydrolase activity"/>
    <property type="evidence" value="ECO:0007669"/>
    <property type="project" value="UniProtKB-KW"/>
</dbReference>
<dbReference type="GO" id="GO:0005507">
    <property type="term" value="F:copper ion binding"/>
    <property type="evidence" value="ECO:0007669"/>
    <property type="project" value="TreeGrafter"/>
</dbReference>
<dbReference type="AlphaFoldDB" id="A0A285PR06"/>
<evidence type="ECO:0000256" key="6">
    <source>
        <dbReference type="ARBA" id="ARBA00022801"/>
    </source>
</evidence>
<dbReference type="InterPro" id="IPR038371">
    <property type="entry name" value="Cu_polyphenol_OxRdtase_sf"/>
</dbReference>
<dbReference type="InterPro" id="IPR003730">
    <property type="entry name" value="Cu_polyphenol_OxRdtase"/>
</dbReference>
<proteinExistence type="inferred from homology"/>
<evidence type="ECO:0000256" key="5">
    <source>
        <dbReference type="ARBA" id="ARBA00022723"/>
    </source>
</evidence>
<comment type="similarity">
    <text evidence="3 11">Belongs to the purine nucleoside phosphorylase YfiH/LACC1 family.</text>
</comment>
<comment type="function">
    <text evidence="2">Purine nucleoside enzyme that catalyzes the phosphorolysis of adenosine and inosine nucleosides, yielding D-ribose 1-phosphate and the respective free bases, adenine and hypoxanthine. Also catalyzes the phosphorolysis of S-methyl-5'-thioadenosine into adenine and S-methyl-5-thio-alpha-D-ribose 1-phosphate. Also has adenosine deaminase activity.</text>
</comment>
<dbReference type="NCBIfam" id="TIGR00726">
    <property type="entry name" value="peptidoglycan editing factor PgeF"/>
    <property type="match status" value="1"/>
</dbReference>
<evidence type="ECO:0000256" key="2">
    <source>
        <dbReference type="ARBA" id="ARBA00003215"/>
    </source>
</evidence>